<organism evidence="2">
    <name type="scientific">Phytophthora nicotianae</name>
    <name type="common">Potato buckeye rot agent</name>
    <name type="synonym">Phytophthora parasitica</name>
    <dbReference type="NCBI Taxonomy" id="4792"/>
    <lineage>
        <taxon>Eukaryota</taxon>
        <taxon>Sar</taxon>
        <taxon>Stramenopiles</taxon>
        <taxon>Oomycota</taxon>
        <taxon>Peronosporomycetes</taxon>
        <taxon>Peronosporales</taxon>
        <taxon>Peronosporaceae</taxon>
        <taxon>Phytophthora</taxon>
    </lineage>
</organism>
<accession>W2K598</accession>
<name>W2K598_PHYNI</name>
<gene>
    <name evidence="2" type="ORF">L917_19706</name>
</gene>
<dbReference type="AlphaFoldDB" id="W2K598"/>
<reference evidence="2" key="1">
    <citation type="submission" date="2013-11" db="EMBL/GenBank/DDBJ databases">
        <title>The Genome Sequence of Phytophthora parasitica CHvinca01.</title>
        <authorList>
            <consortium name="The Broad Institute Genomics Platform"/>
            <person name="Russ C."/>
            <person name="Tyler B."/>
            <person name="Panabieres F."/>
            <person name="Shan W."/>
            <person name="Tripathy S."/>
            <person name="Grunwald N."/>
            <person name="Machado M."/>
            <person name="Johnson C.S."/>
            <person name="Arredondo F."/>
            <person name="Hong C."/>
            <person name="Coffey M."/>
            <person name="Young S.K."/>
            <person name="Zeng Q."/>
            <person name="Gargeya S."/>
            <person name="Fitzgerald M."/>
            <person name="Abouelleil A."/>
            <person name="Alvarado L."/>
            <person name="Chapman S.B."/>
            <person name="Gainer-Dewar J."/>
            <person name="Goldberg J."/>
            <person name="Griggs A."/>
            <person name="Gujja S."/>
            <person name="Hansen M."/>
            <person name="Howarth C."/>
            <person name="Imamovic A."/>
            <person name="Ireland A."/>
            <person name="Larimer J."/>
            <person name="McCowan C."/>
            <person name="Murphy C."/>
            <person name="Pearson M."/>
            <person name="Poon T.W."/>
            <person name="Priest M."/>
            <person name="Roberts A."/>
            <person name="Saif S."/>
            <person name="Shea T."/>
            <person name="Sykes S."/>
            <person name="Wortman J."/>
            <person name="Nusbaum C."/>
            <person name="Birren B."/>
        </authorList>
    </citation>
    <scope>NUCLEOTIDE SEQUENCE [LARGE SCALE GENOMIC DNA]</scope>
    <source>
        <strain evidence="2">CHvinca01</strain>
    </source>
</reference>
<protein>
    <submittedName>
        <fullName evidence="2">Uncharacterized protein</fullName>
    </submittedName>
</protein>
<dbReference type="EMBL" id="KI682947">
    <property type="protein sequence ID" value="ETL79719.1"/>
    <property type="molecule type" value="Genomic_DNA"/>
</dbReference>
<feature type="non-terminal residue" evidence="2">
    <location>
        <position position="1"/>
    </location>
</feature>
<feature type="region of interest" description="Disordered" evidence="1">
    <location>
        <begin position="1"/>
        <end position="27"/>
    </location>
</feature>
<proteinExistence type="predicted"/>
<evidence type="ECO:0000313" key="2">
    <source>
        <dbReference type="EMBL" id="ETL79719.1"/>
    </source>
</evidence>
<sequence length="87" mass="9388">VEPPRLLPVEQLDCQPSSSGAGHLNASKYTFGTQQKLRRGYQNGRCNASIQTTGEPINLSMGTLTSPPTQYNAPPICSILLREGNTD</sequence>
<evidence type="ECO:0000256" key="1">
    <source>
        <dbReference type="SAM" id="MobiDB-lite"/>
    </source>
</evidence>
<dbReference type="Proteomes" id="UP000054423">
    <property type="component" value="Unassembled WGS sequence"/>
</dbReference>